<gene>
    <name evidence="1" type="ORF">RFI_38390</name>
</gene>
<name>X6LAP2_RETFI</name>
<dbReference type="EMBL" id="ASPP01044941">
    <property type="protein sequence ID" value="ETN99097.1"/>
    <property type="molecule type" value="Genomic_DNA"/>
</dbReference>
<organism evidence="1 2">
    <name type="scientific">Reticulomyxa filosa</name>
    <dbReference type="NCBI Taxonomy" id="46433"/>
    <lineage>
        <taxon>Eukaryota</taxon>
        <taxon>Sar</taxon>
        <taxon>Rhizaria</taxon>
        <taxon>Retaria</taxon>
        <taxon>Foraminifera</taxon>
        <taxon>Monothalamids</taxon>
        <taxon>Reticulomyxidae</taxon>
        <taxon>Reticulomyxa</taxon>
    </lineage>
</organism>
<protein>
    <recommendedName>
        <fullName evidence="3">Kelch motif family protein</fullName>
    </recommendedName>
</protein>
<keyword evidence="2" id="KW-1185">Reference proteome</keyword>
<sequence length="119" mass="13836">MSIQVNSFQTLLELPKTFATSQCILFNEELLICGGKQTNECYSYHTLKREYKFICPYFDDVEFNGHCVVQLNYSQTNPNKIDLLSFGGQDKNIMKQTFSMKYVINNKSLFIPHQSTHSF</sequence>
<evidence type="ECO:0000313" key="1">
    <source>
        <dbReference type="EMBL" id="ETN99097.1"/>
    </source>
</evidence>
<dbReference type="Proteomes" id="UP000023152">
    <property type="component" value="Unassembled WGS sequence"/>
</dbReference>
<evidence type="ECO:0000313" key="2">
    <source>
        <dbReference type="Proteomes" id="UP000023152"/>
    </source>
</evidence>
<accession>X6LAP2</accession>
<evidence type="ECO:0008006" key="3">
    <source>
        <dbReference type="Google" id="ProtNLM"/>
    </source>
</evidence>
<proteinExistence type="predicted"/>
<reference evidence="1 2" key="1">
    <citation type="journal article" date="2013" name="Curr. Biol.">
        <title>The Genome of the Foraminiferan Reticulomyxa filosa.</title>
        <authorList>
            <person name="Glockner G."/>
            <person name="Hulsmann N."/>
            <person name="Schleicher M."/>
            <person name="Noegel A.A."/>
            <person name="Eichinger L."/>
            <person name="Gallinger C."/>
            <person name="Pawlowski J."/>
            <person name="Sierra R."/>
            <person name="Euteneuer U."/>
            <person name="Pillet L."/>
            <person name="Moustafa A."/>
            <person name="Platzer M."/>
            <person name="Groth M."/>
            <person name="Szafranski K."/>
            <person name="Schliwa M."/>
        </authorList>
    </citation>
    <scope>NUCLEOTIDE SEQUENCE [LARGE SCALE GENOMIC DNA]</scope>
</reference>
<dbReference type="AlphaFoldDB" id="X6LAP2"/>
<comment type="caution">
    <text evidence="1">The sequence shown here is derived from an EMBL/GenBank/DDBJ whole genome shotgun (WGS) entry which is preliminary data.</text>
</comment>